<reference evidence="3" key="1">
    <citation type="submission" date="2017-01" db="EMBL/GenBank/DDBJ databases">
        <authorList>
            <person name="Varghese N."/>
            <person name="Submissions S."/>
        </authorList>
    </citation>
    <scope>NUCLEOTIDE SEQUENCE [LARGE SCALE GENOMIC DNA]</scope>
    <source>
        <strain evidence="3">DSM 46698</strain>
    </source>
</reference>
<sequence length="68" mass="7853">MNADNFKINLNQNLWGLLLALLTLGTAEYFRLCTLYWFGIILSSLTSISFVVTLLAYTLNYWKGKMKK</sequence>
<name>A0A1N7PS23_9BACT</name>
<dbReference type="AlphaFoldDB" id="A0A1N7PS23"/>
<evidence type="ECO:0000313" key="3">
    <source>
        <dbReference type="Proteomes" id="UP000186026"/>
    </source>
</evidence>
<evidence type="ECO:0000313" key="2">
    <source>
        <dbReference type="EMBL" id="SIT13453.1"/>
    </source>
</evidence>
<evidence type="ECO:0000256" key="1">
    <source>
        <dbReference type="SAM" id="Phobius"/>
    </source>
</evidence>
<dbReference type="EMBL" id="FTOP01000020">
    <property type="protein sequence ID" value="SIT13453.1"/>
    <property type="molecule type" value="Genomic_DNA"/>
</dbReference>
<gene>
    <name evidence="2" type="ORF">SAMN05421761_1207</name>
</gene>
<accession>A0A1N7PS23</accession>
<organism evidence="2 3">
    <name type="scientific">Belliella pelovolcani</name>
    <dbReference type="NCBI Taxonomy" id="529505"/>
    <lineage>
        <taxon>Bacteria</taxon>
        <taxon>Pseudomonadati</taxon>
        <taxon>Bacteroidota</taxon>
        <taxon>Cytophagia</taxon>
        <taxon>Cytophagales</taxon>
        <taxon>Cyclobacteriaceae</taxon>
        <taxon>Belliella</taxon>
    </lineage>
</organism>
<dbReference type="Proteomes" id="UP000186026">
    <property type="component" value="Unassembled WGS sequence"/>
</dbReference>
<dbReference type="STRING" id="529505.SAMN05421761_1207"/>
<proteinExistence type="predicted"/>
<keyword evidence="1" id="KW-1133">Transmembrane helix</keyword>
<keyword evidence="3" id="KW-1185">Reference proteome</keyword>
<feature type="transmembrane region" description="Helical" evidence="1">
    <location>
        <begin position="37"/>
        <end position="59"/>
    </location>
</feature>
<keyword evidence="1" id="KW-0812">Transmembrane</keyword>
<protein>
    <submittedName>
        <fullName evidence="2">Uncharacterized protein</fullName>
    </submittedName>
</protein>
<keyword evidence="1" id="KW-0472">Membrane</keyword>